<dbReference type="InterPro" id="IPR036259">
    <property type="entry name" value="MFS_trans_sf"/>
</dbReference>
<feature type="transmembrane region" description="Helical" evidence="2">
    <location>
        <begin position="163"/>
        <end position="188"/>
    </location>
</feature>
<keyword evidence="2" id="KW-0472">Membrane</keyword>
<proteinExistence type="predicted"/>
<feature type="transmembrane region" description="Helical" evidence="2">
    <location>
        <begin position="439"/>
        <end position="455"/>
    </location>
</feature>
<feature type="transmembrane region" description="Helical" evidence="2">
    <location>
        <begin position="529"/>
        <end position="551"/>
    </location>
</feature>
<sequence length="560" mass="60378">MPSHISKGEVCSTNVRVEMYIDSCEQDSQRTPGCAKVDAEAGADSRGEVSKEVSDWVGSRTETQAPEGGWGWMCVLGCLTVNILGSGMDRTFGVVYLILVDTFGYSAKLTGGILSVFSACRFCLGPVSSSLANIFTARKVVISGGLLSSLGLILSAFPPNIYYLFFTFGIVAGSGAALCYTPSTVVIGQYFHKKRALANGIASVGSGIGSLILPPFLTYLVYHYDYRGLMLIMGAIMLNQVVSGALYRPLGPMTPKANHERQIIPSDGNDHAESATIASTCKFKGNYQPVDTKKEENLEMVQTSKKSVKSQAEDGSSEFLELPAMVFAGSVVLEGASQTFKDPGQRNTIWDRNAVLNELYVYANLLKDISFLSFAVHWTFLAIGALSGLMFLGAIAEEHGVPRSQSAILYSILSIFDIASRIADSLLFDRAWLRTQRCHVYNILLVILGAVHCLLPEGRTFLQFAACASLIGLLQGAVMGLFVVMLADVLGPAMLKHTLGLGLVFFSAGTLTGPPASGNLKDAYGTYRYSFYFSGCCCFASAGFFLLNTFLNKKSCKDPR</sequence>
<feature type="transmembrane region" description="Helical" evidence="2">
    <location>
        <begin position="69"/>
        <end position="88"/>
    </location>
</feature>
<evidence type="ECO:0000259" key="3">
    <source>
        <dbReference type="PROSITE" id="PS50850"/>
    </source>
</evidence>
<dbReference type="GeneID" id="106171112"/>
<feature type="transmembrane region" description="Helical" evidence="2">
    <location>
        <begin position="499"/>
        <end position="517"/>
    </location>
</feature>
<feature type="transmembrane region" description="Helical" evidence="2">
    <location>
        <begin position="200"/>
        <end position="222"/>
    </location>
</feature>
<dbReference type="Proteomes" id="UP000085678">
    <property type="component" value="Unplaced"/>
</dbReference>
<feature type="transmembrane region" description="Helical" evidence="2">
    <location>
        <begin position="461"/>
        <end position="487"/>
    </location>
</feature>
<dbReference type="Gene3D" id="1.20.1250.20">
    <property type="entry name" value="MFS general substrate transporter like domains"/>
    <property type="match status" value="1"/>
</dbReference>
<evidence type="ECO:0000256" key="1">
    <source>
        <dbReference type="ARBA" id="ARBA00004141"/>
    </source>
</evidence>
<evidence type="ECO:0000313" key="5">
    <source>
        <dbReference type="RefSeq" id="XP_013406718.1"/>
    </source>
</evidence>
<dbReference type="InterPro" id="IPR020846">
    <property type="entry name" value="MFS_dom"/>
</dbReference>
<name>A0A1S3J8T0_LINAN</name>
<accession>A0A1S3J8T0</accession>
<dbReference type="OrthoDB" id="6286464at2759"/>
<feature type="transmembrane region" description="Helical" evidence="2">
    <location>
        <begin position="94"/>
        <end position="119"/>
    </location>
</feature>
<dbReference type="GO" id="GO:0008028">
    <property type="term" value="F:monocarboxylic acid transmembrane transporter activity"/>
    <property type="evidence" value="ECO:0007669"/>
    <property type="project" value="TreeGrafter"/>
</dbReference>
<gene>
    <name evidence="5" type="primary">LOC106171112</name>
</gene>
<comment type="subcellular location">
    <subcellularLocation>
        <location evidence="1">Membrane</location>
        <topology evidence="1">Multi-pass membrane protein</topology>
    </subcellularLocation>
</comment>
<reference evidence="5" key="1">
    <citation type="submission" date="2025-08" db="UniProtKB">
        <authorList>
            <consortium name="RefSeq"/>
        </authorList>
    </citation>
    <scope>IDENTIFICATION</scope>
    <source>
        <tissue evidence="5">Gonads</tissue>
    </source>
</reference>
<feature type="transmembrane region" description="Helical" evidence="2">
    <location>
        <begin position="228"/>
        <end position="247"/>
    </location>
</feature>
<keyword evidence="2" id="KW-0812">Transmembrane</keyword>
<feature type="transmembrane region" description="Helical" evidence="2">
    <location>
        <begin position="140"/>
        <end position="157"/>
    </location>
</feature>
<dbReference type="Pfam" id="PF07690">
    <property type="entry name" value="MFS_1"/>
    <property type="match status" value="1"/>
</dbReference>
<dbReference type="SUPFAM" id="SSF103473">
    <property type="entry name" value="MFS general substrate transporter"/>
    <property type="match status" value="1"/>
</dbReference>
<keyword evidence="4" id="KW-1185">Reference proteome</keyword>
<dbReference type="CDD" id="cd17352">
    <property type="entry name" value="MFS_MCT_SLC16"/>
    <property type="match status" value="1"/>
</dbReference>
<dbReference type="KEGG" id="lak:106171112"/>
<protein>
    <submittedName>
        <fullName evidence="5">Monocarboxylate transporter 12-B</fullName>
    </submittedName>
</protein>
<dbReference type="STRING" id="7574.A0A1S3J8T0"/>
<dbReference type="RefSeq" id="XP_013406718.1">
    <property type="nucleotide sequence ID" value="XM_013551264.1"/>
</dbReference>
<dbReference type="PANTHER" id="PTHR11360:SF306">
    <property type="entry name" value="RE01051P"/>
    <property type="match status" value="1"/>
</dbReference>
<dbReference type="AlphaFoldDB" id="A0A1S3J8T0"/>
<dbReference type="InterPro" id="IPR050327">
    <property type="entry name" value="Proton-linked_MCT"/>
</dbReference>
<feature type="transmembrane region" description="Helical" evidence="2">
    <location>
        <begin position="371"/>
        <end position="395"/>
    </location>
</feature>
<keyword evidence="2" id="KW-1133">Transmembrane helix</keyword>
<dbReference type="PROSITE" id="PS50850">
    <property type="entry name" value="MFS"/>
    <property type="match status" value="1"/>
</dbReference>
<dbReference type="InParanoid" id="A0A1S3J8T0"/>
<organism evidence="4 5">
    <name type="scientific">Lingula anatina</name>
    <name type="common">Brachiopod</name>
    <name type="synonym">Lingula unguis</name>
    <dbReference type="NCBI Taxonomy" id="7574"/>
    <lineage>
        <taxon>Eukaryota</taxon>
        <taxon>Metazoa</taxon>
        <taxon>Spiralia</taxon>
        <taxon>Lophotrochozoa</taxon>
        <taxon>Brachiopoda</taxon>
        <taxon>Linguliformea</taxon>
        <taxon>Lingulata</taxon>
        <taxon>Lingulida</taxon>
        <taxon>Linguloidea</taxon>
        <taxon>Lingulidae</taxon>
        <taxon>Lingula</taxon>
    </lineage>
</organism>
<dbReference type="GO" id="GO:0016020">
    <property type="term" value="C:membrane"/>
    <property type="evidence" value="ECO:0007669"/>
    <property type="project" value="UniProtKB-SubCell"/>
</dbReference>
<feature type="domain" description="Major facilitator superfamily (MFS) profile" evidence="3">
    <location>
        <begin position="73"/>
        <end position="553"/>
    </location>
</feature>
<evidence type="ECO:0000313" key="4">
    <source>
        <dbReference type="Proteomes" id="UP000085678"/>
    </source>
</evidence>
<evidence type="ECO:0000256" key="2">
    <source>
        <dbReference type="SAM" id="Phobius"/>
    </source>
</evidence>
<dbReference type="PANTHER" id="PTHR11360">
    <property type="entry name" value="MONOCARBOXYLATE TRANSPORTER"/>
    <property type="match status" value="1"/>
</dbReference>
<dbReference type="InterPro" id="IPR011701">
    <property type="entry name" value="MFS"/>
</dbReference>